<dbReference type="Proteomes" id="UP000665020">
    <property type="component" value="Chromosome"/>
</dbReference>
<protein>
    <submittedName>
        <fullName evidence="2">Uncharacterized protein</fullName>
    </submittedName>
</protein>
<evidence type="ECO:0000313" key="3">
    <source>
        <dbReference type="Proteomes" id="UP000665020"/>
    </source>
</evidence>
<accession>A0A8A7KDG4</accession>
<dbReference type="KEGG" id="ifn:GM661_18635"/>
<reference evidence="2" key="1">
    <citation type="submission" date="2019-12" db="EMBL/GenBank/DDBJ databases">
        <authorList>
            <person name="zhang j."/>
            <person name="sun C.M."/>
        </authorList>
    </citation>
    <scope>NUCLEOTIDE SEQUENCE</scope>
    <source>
        <strain evidence="2">NS-1</strain>
    </source>
</reference>
<feature type="coiled-coil region" evidence="1">
    <location>
        <begin position="12"/>
        <end position="58"/>
    </location>
</feature>
<evidence type="ECO:0000313" key="2">
    <source>
        <dbReference type="EMBL" id="QTL99826.1"/>
    </source>
</evidence>
<organism evidence="2 3">
    <name type="scientific">Iocasia fonsfrigidae</name>
    <dbReference type="NCBI Taxonomy" id="2682810"/>
    <lineage>
        <taxon>Bacteria</taxon>
        <taxon>Bacillati</taxon>
        <taxon>Bacillota</taxon>
        <taxon>Clostridia</taxon>
        <taxon>Halanaerobiales</taxon>
        <taxon>Halanaerobiaceae</taxon>
        <taxon>Iocasia</taxon>
    </lineage>
</organism>
<keyword evidence="3" id="KW-1185">Reference proteome</keyword>
<gene>
    <name evidence="2" type="ORF">GM661_18635</name>
</gene>
<sequence>MSNYLSEEKDGILKIKKSYQKLSEENSELLNKLNYITKEELIQAIQILVNRINKLEGNMEGDDDYLEIKFTYDQKKHCIGG</sequence>
<dbReference type="RefSeq" id="WP_230868149.1">
    <property type="nucleotide sequence ID" value="NZ_CP046640.1"/>
</dbReference>
<keyword evidence="1" id="KW-0175">Coiled coil</keyword>
<name>A0A8A7KDG4_9FIRM</name>
<proteinExistence type="predicted"/>
<dbReference type="EMBL" id="CP046640">
    <property type="protein sequence ID" value="QTL99826.1"/>
    <property type="molecule type" value="Genomic_DNA"/>
</dbReference>
<dbReference type="AlphaFoldDB" id="A0A8A7KDG4"/>
<evidence type="ECO:0000256" key="1">
    <source>
        <dbReference type="SAM" id="Coils"/>
    </source>
</evidence>